<dbReference type="Proteomes" id="UP001595751">
    <property type="component" value="Unassembled WGS sequence"/>
</dbReference>
<evidence type="ECO:0000313" key="4">
    <source>
        <dbReference type="Proteomes" id="UP001595751"/>
    </source>
</evidence>
<evidence type="ECO:0000259" key="2">
    <source>
        <dbReference type="PROSITE" id="PS51674"/>
    </source>
</evidence>
<evidence type="ECO:0000313" key="3">
    <source>
        <dbReference type="EMBL" id="MFC3850090.1"/>
    </source>
</evidence>
<feature type="domain" description="4Fe-4S Wbl-type" evidence="2">
    <location>
        <begin position="17"/>
        <end position="85"/>
    </location>
</feature>
<reference evidence="4" key="1">
    <citation type="journal article" date="2019" name="Int. J. Syst. Evol. Microbiol.">
        <title>The Global Catalogue of Microorganisms (GCM) 10K type strain sequencing project: providing services to taxonomists for standard genome sequencing and annotation.</title>
        <authorList>
            <consortium name="The Broad Institute Genomics Platform"/>
            <consortium name="The Broad Institute Genome Sequencing Center for Infectious Disease"/>
            <person name="Wu L."/>
            <person name="Ma J."/>
        </authorList>
    </citation>
    <scope>NUCLEOTIDE SEQUENCE [LARGE SCALE GENOMIC DNA]</scope>
    <source>
        <strain evidence="4">CCUG 53252</strain>
    </source>
</reference>
<dbReference type="PROSITE" id="PS51674">
    <property type="entry name" value="4FE4S_WBL"/>
    <property type="match status" value="1"/>
</dbReference>
<comment type="caution">
    <text evidence="3">The sequence shown here is derived from an EMBL/GenBank/DDBJ whole genome shotgun (WGS) entry which is preliminary data.</text>
</comment>
<name>A0ABV7ZPJ4_9CORY</name>
<accession>A0ABV7ZPJ4</accession>
<keyword evidence="4" id="KW-1185">Reference proteome</keyword>
<sequence>MTRHPRMSPEAAMAAAPCRTSPEAWDSQHEGEDHRVVARRHRTAILRCRRCPALDACTRYLQDKEADGEPLDGIVAGRRWRRLRVTTPEVPSCRDCGIAMTLSHAPLHERLADDGTLLARHAGRGLCQSCSARHKRAGTIGQFPTLRRRKRDAS</sequence>
<proteinExistence type="predicted"/>
<feature type="region of interest" description="Disordered" evidence="1">
    <location>
        <begin position="1"/>
        <end position="31"/>
    </location>
</feature>
<dbReference type="EMBL" id="JBHRZN010000002">
    <property type="protein sequence ID" value="MFC3850090.1"/>
    <property type="molecule type" value="Genomic_DNA"/>
</dbReference>
<dbReference type="RefSeq" id="WP_377748470.1">
    <property type="nucleotide sequence ID" value="NZ_JBHRZN010000002.1"/>
</dbReference>
<dbReference type="InterPro" id="IPR034768">
    <property type="entry name" value="4FE4S_WBL"/>
</dbReference>
<protein>
    <recommendedName>
        <fullName evidence="2">4Fe-4S Wbl-type domain-containing protein</fullName>
    </recommendedName>
</protein>
<organism evidence="3 4">
    <name type="scientific">Corynebacterium hansenii</name>
    <dbReference type="NCBI Taxonomy" id="394964"/>
    <lineage>
        <taxon>Bacteria</taxon>
        <taxon>Bacillati</taxon>
        <taxon>Actinomycetota</taxon>
        <taxon>Actinomycetes</taxon>
        <taxon>Mycobacteriales</taxon>
        <taxon>Corynebacteriaceae</taxon>
        <taxon>Corynebacterium</taxon>
    </lineage>
</organism>
<gene>
    <name evidence="3" type="ORF">ACFORJ_07915</name>
</gene>
<evidence type="ECO:0000256" key="1">
    <source>
        <dbReference type="SAM" id="MobiDB-lite"/>
    </source>
</evidence>